<feature type="active site" description="Nucleophile" evidence="1">
    <location>
        <position position="180"/>
    </location>
</feature>
<dbReference type="GO" id="GO:0005976">
    <property type="term" value="P:polysaccharide metabolic process"/>
    <property type="evidence" value="ECO:0007669"/>
    <property type="project" value="TreeGrafter"/>
</dbReference>
<evidence type="ECO:0000256" key="2">
    <source>
        <dbReference type="PIRSR" id="PIRSR639069-2"/>
    </source>
</evidence>
<dbReference type="KEGG" id="fpn:ABE65_018530"/>
<dbReference type="PANTHER" id="PTHR40111">
    <property type="entry name" value="CEPHALOSPORIN-C DEACETYLASE"/>
    <property type="match status" value="1"/>
</dbReference>
<dbReference type="Gene3D" id="3.40.50.1820">
    <property type="entry name" value="alpha/beta hydrolase"/>
    <property type="match status" value="1"/>
</dbReference>
<feature type="active site" description="Charge relay system" evidence="1">
    <location>
        <position position="298"/>
    </location>
</feature>
<dbReference type="STRING" id="1221500.ABE65_018530"/>
<sequence length="319" mass="35856">MIAYDVELNKLRNYKPQQTKKADFDAFWNGLKVENQKYPLNVEVKERAYSVPGVKVYDVAFDGFRNSRIHGVYVTPEVVQENAPAAVIFHGYNWNTLQPHYTFKHVIQGIPALLVDVRGQSVKSADKNSYENGGAAGWLTQGIFNPDQYYYTHVYMDCYRSVDVVRKLSGGSDVFLEGGSQGGGLAIATAALQENILLTLCDIPFMANFEHSFGLAAEGPYTEISHYFKVHDPQHQTSTKIFETLSYVDAMNLAGSVTCPVLLSVGMIDPVCPPSSVFALYHHLGGPKEIRTYREYGHEVPMIHEEEKLKFIYSYLKSM</sequence>
<proteinExistence type="predicted"/>
<dbReference type="InterPro" id="IPR029058">
    <property type="entry name" value="AB_hydrolase_fold"/>
</dbReference>
<evidence type="ECO:0000256" key="1">
    <source>
        <dbReference type="PIRSR" id="PIRSR639069-1"/>
    </source>
</evidence>
<dbReference type="GO" id="GO:0052689">
    <property type="term" value="F:carboxylic ester hydrolase activity"/>
    <property type="evidence" value="ECO:0007669"/>
    <property type="project" value="TreeGrafter"/>
</dbReference>
<evidence type="ECO:0000259" key="3">
    <source>
        <dbReference type="Pfam" id="PF05448"/>
    </source>
</evidence>
<accession>A0A168W9A9</accession>
<dbReference type="EMBL" id="CP015378">
    <property type="protein sequence ID" value="ANC78685.1"/>
    <property type="molecule type" value="Genomic_DNA"/>
</dbReference>
<feature type="domain" description="Acetyl xylan esterase" evidence="3">
    <location>
        <begin position="1"/>
        <end position="312"/>
    </location>
</feature>
<dbReference type="Pfam" id="PF05448">
    <property type="entry name" value="AXE1"/>
    <property type="match status" value="1"/>
</dbReference>
<dbReference type="AlphaFoldDB" id="A0A168W9A9"/>
<gene>
    <name evidence="4" type="ORF">ABE65_018530</name>
</gene>
<protein>
    <recommendedName>
        <fullName evidence="3">Acetyl xylan esterase domain-containing protein</fullName>
    </recommendedName>
</protein>
<name>A0A168W9A9_9BACL</name>
<organism evidence="4 5">
    <name type="scientific">Fictibacillus phosphorivorans</name>
    <dbReference type="NCBI Taxonomy" id="1221500"/>
    <lineage>
        <taxon>Bacteria</taxon>
        <taxon>Bacillati</taxon>
        <taxon>Bacillota</taxon>
        <taxon>Bacilli</taxon>
        <taxon>Bacillales</taxon>
        <taxon>Fictibacillaceae</taxon>
        <taxon>Fictibacillus</taxon>
    </lineage>
</organism>
<dbReference type="SUPFAM" id="SSF53474">
    <property type="entry name" value="alpha/beta-Hydrolases"/>
    <property type="match status" value="1"/>
</dbReference>
<keyword evidence="5" id="KW-1185">Reference proteome</keyword>
<reference evidence="4 5" key="1">
    <citation type="submission" date="2016-04" db="EMBL/GenBank/DDBJ databases">
        <title>Complete genome sequence of Fictibacillus phosphorivorans G25-29, a strain toxic to nematodes.</title>
        <authorList>
            <person name="Zheng Z."/>
        </authorList>
    </citation>
    <scope>NUCLEOTIDE SEQUENCE [LARGE SCALE GENOMIC DNA]</scope>
    <source>
        <strain evidence="4 5">G25-29</strain>
    </source>
</reference>
<dbReference type="Proteomes" id="UP000076623">
    <property type="component" value="Chromosome"/>
</dbReference>
<evidence type="ECO:0000313" key="4">
    <source>
        <dbReference type="EMBL" id="ANC78685.1"/>
    </source>
</evidence>
<feature type="binding site" evidence="2">
    <location>
        <position position="92"/>
    </location>
    <ligand>
        <name>substrate</name>
    </ligand>
</feature>
<feature type="active site" description="Charge relay system" evidence="1">
    <location>
        <position position="269"/>
    </location>
</feature>
<dbReference type="InterPro" id="IPR008391">
    <property type="entry name" value="AXE1_dom"/>
</dbReference>
<dbReference type="RefSeq" id="WP_066398230.1">
    <property type="nucleotide sequence ID" value="NZ_CP015378.1"/>
</dbReference>
<evidence type="ECO:0000313" key="5">
    <source>
        <dbReference type="Proteomes" id="UP000076623"/>
    </source>
</evidence>
<dbReference type="PANTHER" id="PTHR40111:SF1">
    <property type="entry name" value="CEPHALOSPORIN-C DEACETYLASE"/>
    <property type="match status" value="1"/>
</dbReference>
<dbReference type="InterPro" id="IPR039069">
    <property type="entry name" value="CE7"/>
</dbReference>